<reference evidence="2 4" key="1">
    <citation type="journal article" date="2016" name="Genome Announc.">
        <title>Complete Genome Sequence of the Amino Acid-Fermenting Clostridium propionicum X2 (DSM 1682).</title>
        <authorList>
            <person name="Poehlein A."/>
            <person name="Schlien K."/>
            <person name="Chowdhury N.P."/>
            <person name="Gottschalk G."/>
            <person name="Buckel W."/>
            <person name="Daniel R."/>
        </authorList>
    </citation>
    <scope>NUCLEOTIDE SEQUENCE [LARGE SCALE GENOMIC DNA]</scope>
    <source>
        <strain evidence="2 4">X2</strain>
    </source>
</reference>
<dbReference type="AlphaFoldDB" id="A0A0X8VEY1"/>
<dbReference type="EMBL" id="CP014223">
    <property type="protein sequence ID" value="AMJ42417.1"/>
    <property type="molecule type" value="Genomic_DNA"/>
</dbReference>
<evidence type="ECO:0000313" key="5">
    <source>
        <dbReference type="Proteomes" id="UP000184204"/>
    </source>
</evidence>
<reference evidence="3" key="3">
    <citation type="submission" date="2016-11" db="EMBL/GenBank/DDBJ databases">
        <authorList>
            <person name="Varghese N."/>
            <person name="Submissions S."/>
        </authorList>
    </citation>
    <scope>NUCLEOTIDE SEQUENCE</scope>
    <source>
        <strain evidence="3">DSM 1682</strain>
    </source>
</reference>
<dbReference type="RefSeq" id="WP_200777689.1">
    <property type="nucleotide sequence ID" value="NZ_CP014223.1"/>
</dbReference>
<dbReference type="EMBL" id="FQUA01000013">
    <property type="protein sequence ID" value="SHF01619.1"/>
    <property type="molecule type" value="Genomic_DNA"/>
</dbReference>
<evidence type="ECO:0000259" key="1">
    <source>
        <dbReference type="Pfam" id="PF20076"/>
    </source>
</evidence>
<evidence type="ECO:0000313" key="3">
    <source>
        <dbReference type="EMBL" id="SHF01619.1"/>
    </source>
</evidence>
<reference evidence="5" key="4">
    <citation type="submission" date="2016-11" db="EMBL/GenBank/DDBJ databases">
        <authorList>
            <person name="Jaros S."/>
            <person name="Januszkiewicz K."/>
            <person name="Wedrychowicz H."/>
        </authorList>
    </citation>
    <scope>NUCLEOTIDE SEQUENCE [LARGE SCALE GENOMIC DNA]</scope>
    <source>
        <strain evidence="5">DSM 1682</strain>
    </source>
</reference>
<dbReference type="Proteomes" id="UP000068026">
    <property type="component" value="Chromosome"/>
</dbReference>
<sequence>MKSNCDTCLYFSYDEVYDEYYCQVNLDEDEMERFLRDENSECPYYRLENEYKTVQKQI</sequence>
<keyword evidence="4" id="KW-1185">Reference proteome</keyword>
<feature type="domain" description="DUF6472" evidence="1">
    <location>
        <begin position="2"/>
        <end position="58"/>
    </location>
</feature>
<proteinExistence type="predicted"/>
<protein>
    <recommendedName>
        <fullName evidence="1">DUF6472 domain-containing protein</fullName>
    </recommendedName>
</protein>
<dbReference type="KEGG" id="cpro:CPRO_28760"/>
<dbReference type="Pfam" id="PF20076">
    <property type="entry name" value="DUF6472"/>
    <property type="match status" value="1"/>
</dbReference>
<organism evidence="3 5">
    <name type="scientific">Anaerotignum propionicum DSM 1682</name>
    <dbReference type="NCBI Taxonomy" id="991789"/>
    <lineage>
        <taxon>Bacteria</taxon>
        <taxon>Bacillati</taxon>
        <taxon>Bacillota</taxon>
        <taxon>Clostridia</taxon>
        <taxon>Lachnospirales</taxon>
        <taxon>Anaerotignaceae</taxon>
        <taxon>Anaerotignum</taxon>
    </lineage>
</organism>
<accession>A0A0X8VEY1</accession>
<dbReference type="InterPro" id="IPR045525">
    <property type="entry name" value="DUF6472"/>
</dbReference>
<evidence type="ECO:0000313" key="4">
    <source>
        <dbReference type="Proteomes" id="UP000068026"/>
    </source>
</evidence>
<evidence type="ECO:0000313" key="2">
    <source>
        <dbReference type="EMBL" id="AMJ42417.1"/>
    </source>
</evidence>
<dbReference type="Proteomes" id="UP000184204">
    <property type="component" value="Unassembled WGS sequence"/>
</dbReference>
<gene>
    <name evidence="2" type="ORF">CPRO_28760</name>
    <name evidence="3" type="ORF">SAMN02745151_02533</name>
</gene>
<reference evidence="4" key="2">
    <citation type="submission" date="2016-01" db="EMBL/GenBank/DDBJ databases">
        <authorList>
            <person name="Poehlein A."/>
            <person name="Schlien K."/>
            <person name="Gottschalk G."/>
            <person name="Buckel W."/>
            <person name="Daniel R."/>
        </authorList>
    </citation>
    <scope>NUCLEOTIDE SEQUENCE [LARGE SCALE GENOMIC DNA]</scope>
    <source>
        <strain evidence="4">X2</strain>
    </source>
</reference>
<name>A0A0X8VEY1_ANAPI</name>